<organism evidence="1 2">
    <name type="scientific">Elsinoe batatas</name>
    <dbReference type="NCBI Taxonomy" id="2601811"/>
    <lineage>
        <taxon>Eukaryota</taxon>
        <taxon>Fungi</taxon>
        <taxon>Dikarya</taxon>
        <taxon>Ascomycota</taxon>
        <taxon>Pezizomycotina</taxon>
        <taxon>Dothideomycetes</taxon>
        <taxon>Dothideomycetidae</taxon>
        <taxon>Myriangiales</taxon>
        <taxon>Elsinoaceae</taxon>
        <taxon>Elsinoe</taxon>
    </lineage>
</organism>
<accession>A0A8K0PJE2</accession>
<dbReference type="AlphaFoldDB" id="A0A8K0PJE2"/>
<dbReference type="Proteomes" id="UP000809789">
    <property type="component" value="Unassembled WGS sequence"/>
</dbReference>
<proteinExistence type="predicted"/>
<protein>
    <submittedName>
        <fullName evidence="1">Uncharacterized protein</fullName>
    </submittedName>
</protein>
<evidence type="ECO:0000313" key="2">
    <source>
        <dbReference type="Proteomes" id="UP000809789"/>
    </source>
</evidence>
<dbReference type="OrthoDB" id="10337987at2759"/>
<name>A0A8K0PJE2_9PEZI</name>
<gene>
    <name evidence="1" type="ORF">KVT40_002056</name>
</gene>
<sequence>MYTRCSSQLWISLSLFTTRPHLPILLDIELSIMTNFLLKAFVTSTALGPGIVFQCKGLGYCQSLTTAPIHNLCCQQDASWLTCSNMPRPSCSPGFNSIVTVAGTSSGHDININGLNKLNIDGAQDHPLSFGTWSFSSQSRFLGILEDQESMKRDPLPLTTAIQHYPTVALRLVSPMWDIPDQTTAIFKSLRGLHRRCLIDQRPLRPVREQLLHHVAVHDYRAAHSIAADFITRETMDHALKQRIKKSVAIEDVPTLILLTHIYASVTVEQMIKVLKQYQNDRETSIAAMSTHPGGHHAAKGPAAAPWISGRNKIAMPPPPNPAFDYVRTAVSVAETLIKASKQYKQMKGCE</sequence>
<dbReference type="EMBL" id="JAESVG020000002">
    <property type="protein sequence ID" value="KAG8630437.1"/>
    <property type="molecule type" value="Genomic_DNA"/>
</dbReference>
<evidence type="ECO:0000313" key="1">
    <source>
        <dbReference type="EMBL" id="KAG8630437.1"/>
    </source>
</evidence>
<reference evidence="1" key="1">
    <citation type="submission" date="2021-07" db="EMBL/GenBank/DDBJ databases">
        <title>Elsinoe batatas strain:CRI-CJ2 Genome sequencing and assembly.</title>
        <authorList>
            <person name="Huang L."/>
        </authorList>
    </citation>
    <scope>NUCLEOTIDE SEQUENCE</scope>
    <source>
        <strain evidence="1">CRI-CJ2</strain>
    </source>
</reference>
<comment type="caution">
    <text evidence="1">The sequence shown here is derived from an EMBL/GenBank/DDBJ whole genome shotgun (WGS) entry which is preliminary data.</text>
</comment>
<keyword evidence="2" id="KW-1185">Reference proteome</keyword>